<dbReference type="InterPro" id="IPR019692">
    <property type="entry name" value="CFP-6_PH"/>
</dbReference>
<dbReference type="AlphaFoldDB" id="A0A7W7RSK2"/>
<comment type="caution">
    <text evidence="3">The sequence shown here is derived from an EMBL/GenBank/DDBJ whole genome shotgun (WGS) entry which is preliminary data.</text>
</comment>
<reference evidence="3 4" key="1">
    <citation type="submission" date="2020-08" db="EMBL/GenBank/DDBJ databases">
        <title>Sequencing the genomes of 1000 actinobacteria strains.</title>
        <authorList>
            <person name="Klenk H.-P."/>
        </authorList>
    </citation>
    <scope>NUCLEOTIDE SEQUENCE [LARGE SCALE GENOMIC DNA]</scope>
    <source>
        <strain evidence="3 4">DSM 43023</strain>
    </source>
</reference>
<feature type="transmembrane region" description="Helical" evidence="1">
    <location>
        <begin position="18"/>
        <end position="36"/>
    </location>
</feature>
<evidence type="ECO:0000259" key="2">
    <source>
        <dbReference type="Pfam" id="PF10756"/>
    </source>
</evidence>
<keyword evidence="4" id="KW-1185">Reference proteome</keyword>
<keyword evidence="1" id="KW-0472">Membrane</keyword>
<sequence length="142" mass="15202">MDDMSGPVLRWRVRCDLLVLKIAAALVFAGATLVSIGDLRGAILAGAATVMMAGLALRDLLVPVRLSADGEGLVVVKGFAGSERVPWREVERIRVDTRTRFASRTGLLEIDTGESLFLLSQFDLGAPCQQVADQLSSFRTGA</sequence>
<dbReference type="Pfam" id="PF10756">
    <property type="entry name" value="bPH_6"/>
    <property type="match status" value="1"/>
</dbReference>
<name>A0A7W7RSK2_9ACTN</name>
<evidence type="ECO:0000313" key="4">
    <source>
        <dbReference type="Proteomes" id="UP000534286"/>
    </source>
</evidence>
<evidence type="ECO:0000313" key="3">
    <source>
        <dbReference type="EMBL" id="MBB4937360.1"/>
    </source>
</evidence>
<accession>A0A7W7RSK2</accession>
<evidence type="ECO:0000256" key="1">
    <source>
        <dbReference type="SAM" id="Phobius"/>
    </source>
</evidence>
<dbReference type="EMBL" id="JACHJU010000001">
    <property type="protein sequence ID" value="MBB4937360.1"/>
    <property type="molecule type" value="Genomic_DNA"/>
</dbReference>
<feature type="domain" description="Low molecular weight protein antigen 6 PH" evidence="2">
    <location>
        <begin position="64"/>
        <end position="139"/>
    </location>
</feature>
<proteinExistence type="predicted"/>
<keyword evidence="1" id="KW-0812">Transmembrane</keyword>
<protein>
    <recommendedName>
        <fullName evidence="2">Low molecular weight protein antigen 6 PH domain-containing protein</fullName>
    </recommendedName>
</protein>
<gene>
    <name evidence="3" type="ORF">FHR32_001665</name>
</gene>
<organism evidence="3 4">
    <name type="scientific">Streptosporangium album</name>
    <dbReference type="NCBI Taxonomy" id="47479"/>
    <lineage>
        <taxon>Bacteria</taxon>
        <taxon>Bacillati</taxon>
        <taxon>Actinomycetota</taxon>
        <taxon>Actinomycetes</taxon>
        <taxon>Streptosporangiales</taxon>
        <taxon>Streptosporangiaceae</taxon>
        <taxon>Streptosporangium</taxon>
    </lineage>
</organism>
<keyword evidence="1" id="KW-1133">Transmembrane helix</keyword>
<dbReference type="Proteomes" id="UP000534286">
    <property type="component" value="Unassembled WGS sequence"/>
</dbReference>